<dbReference type="PANTHER" id="PTHR43175:SF3">
    <property type="entry name" value="CARBON DISULFIDE HYDROLASE"/>
    <property type="match status" value="1"/>
</dbReference>
<dbReference type="Gene3D" id="3.40.1050.10">
    <property type="entry name" value="Carbonic anhydrase"/>
    <property type="match status" value="1"/>
</dbReference>
<evidence type="ECO:0000256" key="5">
    <source>
        <dbReference type="ARBA" id="ARBA00024993"/>
    </source>
</evidence>
<comment type="function">
    <text evidence="5">Catalyzes the reversible hydration of carbon dioxide to form bicarbonate.</text>
</comment>
<keyword evidence="3 7" id="KW-0479">Metal-binding</keyword>
<comment type="catalytic activity">
    <reaction evidence="6">
        <text>hydrogencarbonate + H(+) = CO2 + H2O</text>
        <dbReference type="Rhea" id="RHEA:10748"/>
        <dbReference type="ChEBI" id="CHEBI:15377"/>
        <dbReference type="ChEBI" id="CHEBI:15378"/>
        <dbReference type="ChEBI" id="CHEBI:16526"/>
        <dbReference type="ChEBI" id="CHEBI:17544"/>
        <dbReference type="EC" id="4.2.1.1"/>
    </reaction>
</comment>
<evidence type="ECO:0000256" key="2">
    <source>
        <dbReference type="ARBA" id="ARBA00012925"/>
    </source>
</evidence>
<feature type="binding site" evidence="7">
    <location>
        <position position="93"/>
    </location>
    <ligand>
        <name>Zn(2+)</name>
        <dbReference type="ChEBI" id="CHEBI:29105"/>
    </ligand>
</feature>
<evidence type="ECO:0000256" key="6">
    <source>
        <dbReference type="ARBA" id="ARBA00048348"/>
    </source>
</evidence>
<dbReference type="PANTHER" id="PTHR43175">
    <property type="entry name" value="CARBONIC ANHYDRASE"/>
    <property type="match status" value="1"/>
</dbReference>
<dbReference type="GO" id="GO:0008270">
    <property type="term" value="F:zinc ion binding"/>
    <property type="evidence" value="ECO:0007669"/>
    <property type="project" value="InterPro"/>
</dbReference>
<evidence type="ECO:0000256" key="4">
    <source>
        <dbReference type="ARBA" id="ARBA00022833"/>
    </source>
</evidence>
<accession>A0A1C0AQS6</accession>
<name>A0A1C0AQS6_9ACTN</name>
<evidence type="ECO:0000256" key="7">
    <source>
        <dbReference type="PIRSR" id="PIRSR601765-1"/>
    </source>
</evidence>
<dbReference type="AlphaFoldDB" id="A0A1C0AQS6"/>
<dbReference type="Pfam" id="PF00484">
    <property type="entry name" value="Pro_CA"/>
    <property type="match status" value="1"/>
</dbReference>
<dbReference type="RefSeq" id="WP_068750344.1">
    <property type="nucleotide sequence ID" value="NZ_LR214441.1"/>
</dbReference>
<dbReference type="Proteomes" id="UP000093501">
    <property type="component" value="Unassembled WGS sequence"/>
</dbReference>
<dbReference type="InterPro" id="IPR036874">
    <property type="entry name" value="Carbonic_anhydrase_sf"/>
</dbReference>
<dbReference type="SUPFAM" id="SSF53056">
    <property type="entry name" value="beta-carbonic anhydrase, cab"/>
    <property type="match status" value="1"/>
</dbReference>
<sequence>MDENTFDDLIAANRRYALSGPRPFAGKAHAGIAIVTCMDSRLEPLEMLGLTLGDAKVMRTPGGHLTPDALTGCVLAAHLLNADRIVVVQHTRCAMASGDDEAIRRRVLDTTGADLGDLPIGADPDQHGRIKADVSLLREHPLLADRVKVGGFLYDVDTNLLEQIT</sequence>
<keyword evidence="9" id="KW-1185">Reference proteome</keyword>
<protein>
    <recommendedName>
        <fullName evidence="2">carbonic anhydrase</fullName>
        <ecNumber evidence="2">4.2.1.1</ecNumber>
    </recommendedName>
</protein>
<dbReference type="CDD" id="cd03379">
    <property type="entry name" value="beta_CA_cladeD"/>
    <property type="match status" value="1"/>
</dbReference>
<organism evidence="8 9">
    <name type="scientific">Tessaracoccus lapidicaptus</name>
    <dbReference type="NCBI Taxonomy" id="1427523"/>
    <lineage>
        <taxon>Bacteria</taxon>
        <taxon>Bacillati</taxon>
        <taxon>Actinomycetota</taxon>
        <taxon>Actinomycetes</taxon>
        <taxon>Propionibacteriales</taxon>
        <taxon>Propionibacteriaceae</taxon>
        <taxon>Tessaracoccus</taxon>
    </lineage>
</organism>
<feature type="binding site" evidence="7">
    <location>
        <position position="90"/>
    </location>
    <ligand>
        <name>Zn(2+)</name>
        <dbReference type="ChEBI" id="CHEBI:29105"/>
    </ligand>
</feature>
<evidence type="ECO:0000256" key="1">
    <source>
        <dbReference type="ARBA" id="ARBA00006217"/>
    </source>
</evidence>
<evidence type="ECO:0000313" key="8">
    <source>
        <dbReference type="EMBL" id="OCL36709.1"/>
    </source>
</evidence>
<proteinExistence type="inferred from homology"/>
<keyword evidence="4 7" id="KW-0862">Zinc</keyword>
<evidence type="ECO:0000256" key="3">
    <source>
        <dbReference type="ARBA" id="ARBA00022723"/>
    </source>
</evidence>
<comment type="caution">
    <text evidence="8">The sequence shown here is derived from an EMBL/GenBank/DDBJ whole genome shotgun (WGS) entry which is preliminary data.</text>
</comment>
<dbReference type="InterPro" id="IPR001765">
    <property type="entry name" value="Carbonic_anhydrase"/>
</dbReference>
<feature type="binding site" evidence="7">
    <location>
        <position position="37"/>
    </location>
    <ligand>
        <name>Zn(2+)</name>
        <dbReference type="ChEBI" id="CHEBI:29105"/>
    </ligand>
</feature>
<gene>
    <name evidence="8" type="ORF">BCR15_13850</name>
</gene>
<dbReference type="EC" id="4.2.1.1" evidence="2"/>
<dbReference type="GO" id="GO:0004089">
    <property type="term" value="F:carbonate dehydratase activity"/>
    <property type="evidence" value="ECO:0007669"/>
    <property type="project" value="UniProtKB-EC"/>
</dbReference>
<comment type="cofactor">
    <cofactor evidence="7">
        <name>Zn(2+)</name>
        <dbReference type="ChEBI" id="CHEBI:29105"/>
    </cofactor>
    <text evidence="7">Binds 1 zinc ion per subunit.</text>
</comment>
<dbReference type="SMART" id="SM00947">
    <property type="entry name" value="Pro_CA"/>
    <property type="match status" value="1"/>
</dbReference>
<dbReference type="EMBL" id="MBQD01000008">
    <property type="protein sequence ID" value="OCL36709.1"/>
    <property type="molecule type" value="Genomic_DNA"/>
</dbReference>
<comment type="similarity">
    <text evidence="1">Belongs to the beta-class carbonic anhydrase family.</text>
</comment>
<reference evidence="9" key="1">
    <citation type="submission" date="2016-07" db="EMBL/GenBank/DDBJ databases">
        <authorList>
            <person name="Florea S."/>
            <person name="Webb J.S."/>
            <person name="Jaromczyk J."/>
            <person name="Schardl C.L."/>
        </authorList>
    </citation>
    <scope>NUCLEOTIDE SEQUENCE [LARGE SCALE GENOMIC DNA]</scope>
    <source>
        <strain evidence="9">IPBSL-7</strain>
    </source>
</reference>
<evidence type="ECO:0000313" key="9">
    <source>
        <dbReference type="Proteomes" id="UP000093501"/>
    </source>
</evidence>
<feature type="binding site" evidence="7">
    <location>
        <position position="39"/>
    </location>
    <ligand>
        <name>Zn(2+)</name>
        <dbReference type="ChEBI" id="CHEBI:29105"/>
    </ligand>
</feature>